<dbReference type="EC" id="2.3.2.23" evidence="1"/>
<evidence type="ECO:0000256" key="2">
    <source>
        <dbReference type="ARBA" id="ARBA00022679"/>
    </source>
</evidence>
<dbReference type="EMBL" id="JANJYJ010000010">
    <property type="protein sequence ID" value="KAK3184135.1"/>
    <property type="molecule type" value="Genomic_DNA"/>
</dbReference>
<dbReference type="GO" id="GO:0005524">
    <property type="term" value="F:ATP binding"/>
    <property type="evidence" value="ECO:0007669"/>
    <property type="project" value="UniProtKB-KW"/>
</dbReference>
<dbReference type="Proteomes" id="UP001281410">
    <property type="component" value="Unassembled WGS sequence"/>
</dbReference>
<dbReference type="CDD" id="cd23837">
    <property type="entry name" value="UBCc_UBE2O"/>
    <property type="match status" value="1"/>
</dbReference>
<sequence>MDHTSIANELHHNEVVLCDVMDFEGGKDSPEYSPEYLIAGEEVGKDIKGKTKICDGETWQNQTEVAPASDPWKSSASESIILNNLNSSNSELSYHNDDDNDDDCDDYVDDVSDYDDNDNYLYEDDAEDDYLAMQSKFDHVDLPTDVEASVPFPWLCDPALTSASSTSTASEISESKRKATIPDLTESKRKATLSDLEENKSKVASSSSSTVPEESCSSGKGENREMGDMPKSLCFKQFDIVDDFSDHHYGGFLEDNQPSKEWTRKIQDEWKILEKNLPDTIYVRVCEARIGLLRAVMVGPYGTPYHDGLFVFDCLFPSQYPQKPPMVYYYSGGLRLNPNLYECGKVCLSLLGTWTGNSTEMWDSNKSTMLQVLVSIQALILNAKPFFNEPGYESTYVGEAGEKRSRRYNEEIFILSLKTMMYTLRKPPKHFEELVADHFRKRCHDILITCKAYLNGALVGSVVVKDGKAEVGEVDKCSMGEFKGKVSQMMNFLITLFTKNGSTDCEQYRAATAAKTRNRLADMMSNII</sequence>
<evidence type="ECO:0000313" key="8">
    <source>
        <dbReference type="EMBL" id="KAK3184135.1"/>
    </source>
</evidence>
<feature type="region of interest" description="Disordered" evidence="6">
    <location>
        <begin position="165"/>
        <end position="224"/>
    </location>
</feature>
<dbReference type="Pfam" id="PF00179">
    <property type="entry name" value="UQ_con"/>
    <property type="match status" value="1"/>
</dbReference>
<evidence type="ECO:0000313" key="9">
    <source>
        <dbReference type="Proteomes" id="UP001281410"/>
    </source>
</evidence>
<accession>A0AAD9ZLG5</accession>
<dbReference type="SMART" id="SM00212">
    <property type="entry name" value="UBCc"/>
    <property type="match status" value="1"/>
</dbReference>
<keyword evidence="5" id="KW-0067">ATP-binding</keyword>
<dbReference type="GO" id="GO:0061631">
    <property type="term" value="F:ubiquitin conjugating enzyme activity"/>
    <property type="evidence" value="ECO:0007669"/>
    <property type="project" value="UniProtKB-EC"/>
</dbReference>
<gene>
    <name evidence="8" type="ORF">Dsin_031421</name>
</gene>
<evidence type="ECO:0000256" key="4">
    <source>
        <dbReference type="ARBA" id="ARBA00022786"/>
    </source>
</evidence>
<evidence type="ECO:0000256" key="6">
    <source>
        <dbReference type="SAM" id="MobiDB-lite"/>
    </source>
</evidence>
<evidence type="ECO:0000256" key="3">
    <source>
        <dbReference type="ARBA" id="ARBA00022741"/>
    </source>
</evidence>
<organism evidence="8 9">
    <name type="scientific">Dipteronia sinensis</name>
    <dbReference type="NCBI Taxonomy" id="43782"/>
    <lineage>
        <taxon>Eukaryota</taxon>
        <taxon>Viridiplantae</taxon>
        <taxon>Streptophyta</taxon>
        <taxon>Embryophyta</taxon>
        <taxon>Tracheophyta</taxon>
        <taxon>Spermatophyta</taxon>
        <taxon>Magnoliopsida</taxon>
        <taxon>eudicotyledons</taxon>
        <taxon>Gunneridae</taxon>
        <taxon>Pentapetalae</taxon>
        <taxon>rosids</taxon>
        <taxon>malvids</taxon>
        <taxon>Sapindales</taxon>
        <taxon>Sapindaceae</taxon>
        <taxon>Hippocastanoideae</taxon>
        <taxon>Acereae</taxon>
        <taxon>Dipteronia</taxon>
    </lineage>
</organism>
<dbReference type="SUPFAM" id="SSF54495">
    <property type="entry name" value="UBC-like"/>
    <property type="match status" value="1"/>
</dbReference>
<protein>
    <recommendedName>
        <fullName evidence="1">E2 ubiquitin-conjugating enzyme</fullName>
        <ecNumber evidence="1">2.3.2.23</ecNumber>
    </recommendedName>
</protein>
<dbReference type="InterPro" id="IPR016135">
    <property type="entry name" value="UBQ-conjugating_enzyme/RWD"/>
</dbReference>
<feature type="compositionally biased region" description="Low complexity" evidence="6">
    <location>
        <begin position="202"/>
        <end position="218"/>
    </location>
</feature>
<evidence type="ECO:0000256" key="1">
    <source>
        <dbReference type="ARBA" id="ARBA00012486"/>
    </source>
</evidence>
<keyword evidence="4" id="KW-0833">Ubl conjugation pathway</keyword>
<comment type="caution">
    <text evidence="8">The sequence shown here is derived from an EMBL/GenBank/DDBJ whole genome shotgun (WGS) entry which is preliminary data.</text>
</comment>
<dbReference type="PANTHER" id="PTHR46116">
    <property type="entry name" value="(E3-INDEPENDENT) E2 UBIQUITIN-CONJUGATING ENZYME"/>
    <property type="match status" value="1"/>
</dbReference>
<dbReference type="FunFam" id="3.10.110.10:FF:000028">
    <property type="entry name" value="Probable ubiquitin-conjugating enzyme E2 23"/>
    <property type="match status" value="1"/>
</dbReference>
<evidence type="ECO:0000256" key="5">
    <source>
        <dbReference type="ARBA" id="ARBA00022840"/>
    </source>
</evidence>
<reference evidence="8" key="1">
    <citation type="journal article" date="2023" name="Plant J.">
        <title>Genome sequences and population genomics provide insights into the demographic history, inbreeding, and mutation load of two 'living fossil' tree species of Dipteronia.</title>
        <authorList>
            <person name="Feng Y."/>
            <person name="Comes H.P."/>
            <person name="Chen J."/>
            <person name="Zhu S."/>
            <person name="Lu R."/>
            <person name="Zhang X."/>
            <person name="Li P."/>
            <person name="Qiu J."/>
            <person name="Olsen K.M."/>
            <person name="Qiu Y."/>
        </authorList>
    </citation>
    <scope>NUCLEOTIDE SEQUENCE</scope>
    <source>
        <strain evidence="8">NBL</strain>
    </source>
</reference>
<dbReference type="InterPro" id="IPR000608">
    <property type="entry name" value="UBC"/>
</dbReference>
<name>A0AAD9ZLG5_9ROSI</name>
<dbReference type="PANTHER" id="PTHR46116:SF18">
    <property type="entry name" value="UBIQUITIN-CONJUGATING ENZYME E2 38 ISOFORM X1"/>
    <property type="match status" value="1"/>
</dbReference>
<keyword evidence="9" id="KW-1185">Reference proteome</keyword>
<proteinExistence type="predicted"/>
<evidence type="ECO:0000259" key="7">
    <source>
        <dbReference type="PROSITE" id="PS50127"/>
    </source>
</evidence>
<dbReference type="AlphaFoldDB" id="A0AAD9ZLG5"/>
<keyword evidence="3" id="KW-0547">Nucleotide-binding</keyword>
<dbReference type="PROSITE" id="PS50127">
    <property type="entry name" value="UBC_2"/>
    <property type="match status" value="1"/>
</dbReference>
<dbReference type="Gene3D" id="3.10.110.10">
    <property type="entry name" value="Ubiquitin Conjugating Enzyme"/>
    <property type="match status" value="1"/>
</dbReference>
<keyword evidence="2" id="KW-0808">Transferase</keyword>
<feature type="domain" description="UBC core" evidence="7">
    <location>
        <begin position="261"/>
        <end position="421"/>
    </location>
</feature>